<evidence type="ECO:0000256" key="2">
    <source>
        <dbReference type="ARBA" id="ARBA00022741"/>
    </source>
</evidence>
<dbReference type="PROSITE" id="PS00108">
    <property type="entry name" value="PROTEIN_KINASE_ST"/>
    <property type="match status" value="1"/>
</dbReference>
<protein>
    <recommendedName>
        <fullName evidence="7">Protein kinase domain-containing protein</fullName>
    </recommendedName>
</protein>
<evidence type="ECO:0000313" key="10">
    <source>
        <dbReference type="Proteomes" id="UP000663829"/>
    </source>
</evidence>
<feature type="region of interest" description="Disordered" evidence="6">
    <location>
        <begin position="397"/>
        <end position="466"/>
    </location>
</feature>
<keyword evidence="10" id="KW-1185">Reference proteome</keyword>
<dbReference type="GO" id="GO:0005524">
    <property type="term" value="F:ATP binding"/>
    <property type="evidence" value="ECO:0007669"/>
    <property type="project" value="UniProtKB-UniRule"/>
</dbReference>
<feature type="binding site" evidence="4">
    <location>
        <position position="144"/>
    </location>
    <ligand>
        <name>ATP</name>
        <dbReference type="ChEBI" id="CHEBI:30616"/>
    </ligand>
</feature>
<evidence type="ECO:0000256" key="5">
    <source>
        <dbReference type="RuleBase" id="RU000304"/>
    </source>
</evidence>
<dbReference type="OrthoDB" id="10261027at2759"/>
<accession>A0A815KDW4</accession>
<keyword evidence="1 5" id="KW-0808">Transferase</keyword>
<dbReference type="InterPro" id="IPR017441">
    <property type="entry name" value="Protein_kinase_ATP_BS"/>
</dbReference>
<keyword evidence="1 5" id="KW-0723">Serine/threonine-protein kinase</keyword>
<feature type="domain" description="Protein kinase" evidence="7">
    <location>
        <begin position="114"/>
        <end position="392"/>
    </location>
</feature>
<keyword evidence="2 4" id="KW-0547">Nucleotide-binding</keyword>
<dbReference type="Gene3D" id="1.10.510.10">
    <property type="entry name" value="Transferase(Phosphotransferase) domain 1"/>
    <property type="match status" value="1"/>
</dbReference>
<dbReference type="Gene3D" id="3.30.200.20">
    <property type="entry name" value="Phosphorylase Kinase, domain 1"/>
    <property type="match status" value="1"/>
</dbReference>
<gene>
    <name evidence="8" type="ORF">GPM918_LOCUS32822</name>
    <name evidence="9" type="ORF">SRO942_LOCUS33494</name>
</gene>
<dbReference type="SMART" id="SM00220">
    <property type="entry name" value="S_TKc"/>
    <property type="match status" value="1"/>
</dbReference>
<dbReference type="PROSITE" id="PS50011">
    <property type="entry name" value="PROTEIN_KINASE_DOM"/>
    <property type="match status" value="1"/>
</dbReference>
<dbReference type="InterPro" id="IPR000719">
    <property type="entry name" value="Prot_kinase_dom"/>
</dbReference>
<dbReference type="PANTHER" id="PTHR44329:SF298">
    <property type="entry name" value="MIXED LINEAGE KINASE DOMAIN-LIKE PROTEIN"/>
    <property type="match status" value="1"/>
</dbReference>
<dbReference type="SUPFAM" id="SSF56112">
    <property type="entry name" value="Protein kinase-like (PK-like)"/>
    <property type="match status" value="1"/>
</dbReference>
<organism evidence="8 10">
    <name type="scientific">Didymodactylos carnosus</name>
    <dbReference type="NCBI Taxonomy" id="1234261"/>
    <lineage>
        <taxon>Eukaryota</taxon>
        <taxon>Metazoa</taxon>
        <taxon>Spiralia</taxon>
        <taxon>Gnathifera</taxon>
        <taxon>Rotifera</taxon>
        <taxon>Eurotatoria</taxon>
        <taxon>Bdelloidea</taxon>
        <taxon>Philodinida</taxon>
        <taxon>Philodinidae</taxon>
        <taxon>Didymodactylos</taxon>
    </lineage>
</organism>
<dbReference type="AlphaFoldDB" id="A0A815KDW4"/>
<dbReference type="InterPro" id="IPR011009">
    <property type="entry name" value="Kinase-like_dom_sf"/>
</dbReference>
<name>A0A815KDW4_9BILA</name>
<comment type="similarity">
    <text evidence="5">Belongs to the protein kinase superfamily.</text>
</comment>
<dbReference type="InterPro" id="IPR008271">
    <property type="entry name" value="Ser/Thr_kinase_AS"/>
</dbReference>
<keyword evidence="1 5" id="KW-0418">Kinase</keyword>
<reference evidence="8" key="1">
    <citation type="submission" date="2021-02" db="EMBL/GenBank/DDBJ databases">
        <authorList>
            <person name="Nowell W R."/>
        </authorList>
    </citation>
    <scope>NUCLEOTIDE SEQUENCE</scope>
</reference>
<evidence type="ECO:0000313" key="9">
    <source>
        <dbReference type="EMBL" id="CAF4286095.1"/>
    </source>
</evidence>
<dbReference type="EMBL" id="CAJOBC010082425">
    <property type="protein sequence ID" value="CAF4286095.1"/>
    <property type="molecule type" value="Genomic_DNA"/>
</dbReference>
<evidence type="ECO:0000256" key="1">
    <source>
        <dbReference type="ARBA" id="ARBA00022527"/>
    </source>
</evidence>
<dbReference type="Pfam" id="PF07714">
    <property type="entry name" value="PK_Tyr_Ser-Thr"/>
    <property type="match status" value="1"/>
</dbReference>
<feature type="compositionally biased region" description="Polar residues" evidence="6">
    <location>
        <begin position="398"/>
        <end position="411"/>
    </location>
</feature>
<comment type="caution">
    <text evidence="8">The sequence shown here is derived from an EMBL/GenBank/DDBJ whole genome shotgun (WGS) entry which is preliminary data.</text>
</comment>
<evidence type="ECO:0000259" key="7">
    <source>
        <dbReference type="PROSITE" id="PS50011"/>
    </source>
</evidence>
<dbReference type="InterPro" id="IPR001245">
    <property type="entry name" value="Ser-Thr/Tyr_kinase_cat_dom"/>
</dbReference>
<evidence type="ECO:0000313" key="8">
    <source>
        <dbReference type="EMBL" id="CAF1391596.1"/>
    </source>
</evidence>
<sequence length="466" mass="53525">MNNRLSQYASDLNLGISISQLFDKSQDEQDQDLDLTDILRKQDEILRLVNQHLEVQINNHESLLKAHQRHDDILDNLQKRMASIKFQFEENLRDKSRTGEEDLPPDLKIPFYDLRLEESIGAGGFGEVHRGLWSSRHQIVAIKKLHINHLTAQSKRDFINEVTIMARLHYEHVVTVLGACIEPNSYAIVLEYMSLGSLFDVLQKKTTILTWFHQRSIAEQMAKAINYLHLLDPPIFHRDIKSLNFLLEENMKHGGYLSKVCDFGLASTRRESSRQTTFVGATGTSQWMAPEIFSMKKYTDKSDVYSLGTVFWELVSGEIPYHDAQESAIRLGVIAGERLEIPTHVPNDFRIIIEKCWSHNPHDRPSCHNILCMLNETSQQPNQKVVPDHFQFEEYYSQPRQSSKDNQNLVHDNSPPPVPPKMKLLLKEGENKKSKSTSNLFTDPIPVVQQQPKHSFNTVGGQQVPT</sequence>
<evidence type="ECO:0000256" key="6">
    <source>
        <dbReference type="SAM" id="MobiDB-lite"/>
    </source>
</evidence>
<dbReference type="PROSITE" id="PS00107">
    <property type="entry name" value="PROTEIN_KINASE_ATP"/>
    <property type="match status" value="1"/>
</dbReference>
<proteinExistence type="inferred from homology"/>
<dbReference type="InterPro" id="IPR051681">
    <property type="entry name" value="Ser/Thr_Kinases-Pseudokinases"/>
</dbReference>
<dbReference type="CDD" id="cd13999">
    <property type="entry name" value="STKc_MAP3K-like"/>
    <property type="match status" value="1"/>
</dbReference>
<evidence type="ECO:0000256" key="3">
    <source>
        <dbReference type="ARBA" id="ARBA00022840"/>
    </source>
</evidence>
<dbReference type="PANTHER" id="PTHR44329">
    <property type="entry name" value="SERINE/THREONINE-PROTEIN KINASE TNNI3K-RELATED"/>
    <property type="match status" value="1"/>
</dbReference>
<dbReference type="GO" id="GO:0004674">
    <property type="term" value="F:protein serine/threonine kinase activity"/>
    <property type="evidence" value="ECO:0007669"/>
    <property type="project" value="UniProtKB-KW"/>
</dbReference>
<dbReference type="EMBL" id="CAJNOQ010017020">
    <property type="protein sequence ID" value="CAF1391596.1"/>
    <property type="molecule type" value="Genomic_DNA"/>
</dbReference>
<dbReference type="PRINTS" id="PR00109">
    <property type="entry name" value="TYRKINASE"/>
</dbReference>
<evidence type="ECO:0000256" key="4">
    <source>
        <dbReference type="PROSITE-ProRule" id="PRU10141"/>
    </source>
</evidence>
<feature type="compositionally biased region" description="Polar residues" evidence="6">
    <location>
        <begin position="448"/>
        <end position="466"/>
    </location>
</feature>
<dbReference type="Proteomes" id="UP000681722">
    <property type="component" value="Unassembled WGS sequence"/>
</dbReference>
<keyword evidence="3 4" id="KW-0067">ATP-binding</keyword>
<dbReference type="Proteomes" id="UP000663829">
    <property type="component" value="Unassembled WGS sequence"/>
</dbReference>